<protein>
    <recommendedName>
        <fullName evidence="2">AMIN domain-containing protein</fullName>
    </recommendedName>
</protein>
<accession>E1JV35</accession>
<dbReference type="InterPro" id="IPR021731">
    <property type="entry name" value="AMIN_dom"/>
</dbReference>
<proteinExistence type="predicted"/>
<dbReference type="Pfam" id="PF11741">
    <property type="entry name" value="AMIN"/>
    <property type="match status" value="1"/>
</dbReference>
<feature type="compositionally biased region" description="Low complexity" evidence="1">
    <location>
        <begin position="9"/>
        <end position="24"/>
    </location>
</feature>
<dbReference type="STRING" id="596151.DesfrDRAFT_1484"/>
<feature type="compositionally biased region" description="Low complexity" evidence="1">
    <location>
        <begin position="91"/>
        <end position="109"/>
    </location>
</feature>
<comment type="caution">
    <text evidence="3">The sequence shown here is derived from an EMBL/GenBank/DDBJ whole genome shotgun (WGS) entry which is preliminary data.</text>
</comment>
<evidence type="ECO:0000313" key="3">
    <source>
        <dbReference type="EMBL" id="EFL51629.1"/>
    </source>
</evidence>
<organism evidence="3 4">
    <name type="scientific">Solidesulfovibrio fructosivorans JJ]</name>
    <dbReference type="NCBI Taxonomy" id="596151"/>
    <lineage>
        <taxon>Bacteria</taxon>
        <taxon>Pseudomonadati</taxon>
        <taxon>Thermodesulfobacteriota</taxon>
        <taxon>Desulfovibrionia</taxon>
        <taxon>Desulfovibrionales</taxon>
        <taxon>Desulfovibrionaceae</taxon>
        <taxon>Solidesulfovibrio</taxon>
    </lineage>
</organism>
<gene>
    <name evidence="3" type="ORF">DesfrDRAFT_1484</name>
</gene>
<name>E1JV35_SOLFR</name>
<dbReference type="eggNOG" id="ENOG5031WFM">
    <property type="taxonomic scope" value="Bacteria"/>
</dbReference>
<feature type="compositionally biased region" description="Pro residues" evidence="1">
    <location>
        <begin position="25"/>
        <end position="36"/>
    </location>
</feature>
<evidence type="ECO:0000313" key="4">
    <source>
        <dbReference type="Proteomes" id="UP000006250"/>
    </source>
</evidence>
<feature type="compositionally biased region" description="Basic and acidic residues" evidence="1">
    <location>
        <begin position="57"/>
        <end position="90"/>
    </location>
</feature>
<dbReference type="Proteomes" id="UP000006250">
    <property type="component" value="Unassembled WGS sequence"/>
</dbReference>
<feature type="region of interest" description="Disordered" evidence="1">
    <location>
        <begin position="1"/>
        <end position="124"/>
    </location>
</feature>
<dbReference type="AlphaFoldDB" id="E1JV35"/>
<sequence>MFAEISGDAAPSEKPGEAAPAAPKAGPPAEPKPAPAPEAAQTPPATPPAPESGAPAKAEEKPSHAAAKPAKEKNGTGVKPETKAKPEAKPEAPAGKPAAAPKAKPVAAKAKPEAKPAPAPAKATAAVGRVIRVIGEEKPGVYELAIQTTKPPASYTKMFLTNPPRMVLDIAGLWDYHGASASDTGGDFIRRIRIGRHKDLFRVVLDMAPDAPARLRGAPTVSRSPEGVVLRIPK</sequence>
<evidence type="ECO:0000259" key="2">
    <source>
        <dbReference type="Pfam" id="PF11741"/>
    </source>
</evidence>
<reference evidence="3 4" key="1">
    <citation type="submission" date="2010-08" db="EMBL/GenBank/DDBJ databases">
        <title>The draft genome of Desulfovibrio fructosovorans JJ.</title>
        <authorList>
            <consortium name="US DOE Joint Genome Institute (JGI-PGF)"/>
            <person name="Lucas S."/>
            <person name="Copeland A."/>
            <person name="Lapidus A."/>
            <person name="Cheng J.-F."/>
            <person name="Bruce D."/>
            <person name="Goodwin L."/>
            <person name="Pitluck S."/>
            <person name="Land M.L."/>
            <person name="Hauser L."/>
            <person name="Chang Y.-J."/>
            <person name="Jeffries C."/>
            <person name="Wall J.D."/>
            <person name="Stahl D.A."/>
            <person name="Arkin A.P."/>
            <person name="Dehal P."/>
            <person name="Stolyar S.M."/>
            <person name="Hazen T.C."/>
            <person name="Woyke T.J."/>
        </authorList>
    </citation>
    <scope>NUCLEOTIDE SEQUENCE [LARGE SCALE GENOMIC DNA]</scope>
    <source>
        <strain evidence="3 4">JJ</strain>
    </source>
</reference>
<dbReference type="EMBL" id="AECZ01000008">
    <property type="protein sequence ID" value="EFL51629.1"/>
    <property type="molecule type" value="Genomic_DNA"/>
</dbReference>
<feature type="domain" description="AMIN" evidence="2">
    <location>
        <begin position="143"/>
        <end position="209"/>
    </location>
</feature>
<dbReference type="Gene3D" id="2.60.40.3500">
    <property type="match status" value="1"/>
</dbReference>
<keyword evidence="4" id="KW-1185">Reference proteome</keyword>
<evidence type="ECO:0000256" key="1">
    <source>
        <dbReference type="SAM" id="MobiDB-lite"/>
    </source>
</evidence>
<dbReference type="RefSeq" id="WP_005992577.1">
    <property type="nucleotide sequence ID" value="NZ_AECZ01000008.1"/>
</dbReference>